<name>A0ACB5U3Q2_CANBO</name>
<protein>
    <submittedName>
        <fullName evidence="1">Unnamed protein product</fullName>
    </submittedName>
</protein>
<dbReference type="Proteomes" id="UP001165101">
    <property type="component" value="Unassembled WGS sequence"/>
</dbReference>
<sequence length="204" mass="22868">MIKNLLGGKKLRNEAVSAVPNILSSISAIEQQKQQQLPPTLFSNLITQVKRGDITNYNNNNPHGIGINQPVNAKSVIDDLPDNIRNAANGEVDKRSFGERYGTCQDVVGSGAFGVVRIAHKKLPNGEEALFAVKEFRKKPSESEKKYSRRLTNEFCISSSLRHLNIIDTFDLLRDAKNEYCEVMEYCAGGDLYSLIITADYRFW</sequence>
<organism evidence="1 2">
    <name type="scientific">Candida boidinii</name>
    <name type="common">Yeast</name>
    <dbReference type="NCBI Taxonomy" id="5477"/>
    <lineage>
        <taxon>Eukaryota</taxon>
        <taxon>Fungi</taxon>
        <taxon>Dikarya</taxon>
        <taxon>Ascomycota</taxon>
        <taxon>Saccharomycotina</taxon>
        <taxon>Pichiomycetes</taxon>
        <taxon>Pichiales</taxon>
        <taxon>Pichiaceae</taxon>
        <taxon>Ogataea</taxon>
        <taxon>Ogataea/Candida clade</taxon>
    </lineage>
</organism>
<evidence type="ECO:0000313" key="1">
    <source>
        <dbReference type="EMBL" id="GMF01344.1"/>
    </source>
</evidence>
<keyword evidence="2" id="KW-1185">Reference proteome</keyword>
<accession>A0ACB5U3Q2</accession>
<reference evidence="1" key="1">
    <citation type="submission" date="2023-04" db="EMBL/GenBank/DDBJ databases">
        <title>Candida boidinii NBRC 1967.</title>
        <authorList>
            <person name="Ichikawa N."/>
            <person name="Sato H."/>
            <person name="Tonouchi N."/>
        </authorList>
    </citation>
    <scope>NUCLEOTIDE SEQUENCE</scope>
    <source>
        <strain evidence="1">NBRC 1967</strain>
    </source>
</reference>
<gene>
    <name evidence="1" type="ORF">Cboi01_000581600</name>
</gene>
<proteinExistence type="predicted"/>
<evidence type="ECO:0000313" key="2">
    <source>
        <dbReference type="Proteomes" id="UP001165101"/>
    </source>
</evidence>
<dbReference type="EMBL" id="BSXV01004858">
    <property type="protein sequence ID" value="GMF01344.1"/>
    <property type="molecule type" value="Genomic_DNA"/>
</dbReference>
<comment type="caution">
    <text evidence="1">The sequence shown here is derived from an EMBL/GenBank/DDBJ whole genome shotgun (WGS) entry which is preliminary data.</text>
</comment>